<protein>
    <submittedName>
        <fullName evidence="1">Uncharacterized protein</fullName>
    </submittedName>
</protein>
<sequence length="27" mass="3424">ENHEAVLHMFLLKYNQDMKKKWLTRHI</sequence>
<evidence type="ECO:0000313" key="1">
    <source>
        <dbReference type="EMBL" id="ESK52096.1"/>
    </source>
</evidence>
<dbReference type="PATRIC" id="fig|1120928.5.peg.2451"/>
<gene>
    <name evidence="2" type="ORF">F990_02425</name>
    <name evidence="1" type="ORF">F990_03517</name>
</gene>
<dbReference type="eggNOG" id="COG1662">
    <property type="taxonomic scope" value="Bacteria"/>
</dbReference>
<dbReference type="AlphaFoldDB" id="V2UU05"/>
<evidence type="ECO:0000313" key="3">
    <source>
        <dbReference type="Proteomes" id="UP000017404"/>
    </source>
</evidence>
<keyword evidence="3" id="KW-1185">Reference proteome</keyword>
<dbReference type="Proteomes" id="UP000017404">
    <property type="component" value="Unassembled WGS sequence"/>
</dbReference>
<name>V2UU05_9GAMM</name>
<organism evidence="1 3">
    <name type="scientific">Acinetobacter tjernbergiae DSM 14971 = CIP 107465</name>
    <dbReference type="NCBI Taxonomy" id="1120928"/>
    <lineage>
        <taxon>Bacteria</taxon>
        <taxon>Pseudomonadati</taxon>
        <taxon>Pseudomonadota</taxon>
        <taxon>Gammaproteobacteria</taxon>
        <taxon>Moraxellales</taxon>
        <taxon>Moraxellaceae</taxon>
        <taxon>Acinetobacter</taxon>
    </lineage>
</organism>
<accession>V2UU05</accession>
<feature type="non-terminal residue" evidence="1">
    <location>
        <position position="1"/>
    </location>
</feature>
<evidence type="ECO:0000313" key="2">
    <source>
        <dbReference type="EMBL" id="ESK54808.1"/>
    </source>
</evidence>
<comment type="caution">
    <text evidence="1">The sequence shown here is derived from an EMBL/GenBank/DDBJ whole genome shotgun (WGS) entry which is preliminary data.</text>
</comment>
<dbReference type="STRING" id="202955.GCA_000759995_00008"/>
<proteinExistence type="predicted"/>
<dbReference type="EMBL" id="AYEV01000064">
    <property type="protein sequence ID" value="ESK52096.1"/>
    <property type="molecule type" value="Genomic_DNA"/>
</dbReference>
<dbReference type="EMBL" id="AYEV01000025">
    <property type="protein sequence ID" value="ESK54808.1"/>
    <property type="molecule type" value="Genomic_DNA"/>
</dbReference>
<reference evidence="1 3" key="1">
    <citation type="submission" date="2013-10" db="EMBL/GenBank/DDBJ databases">
        <title>The Genome Sequence of Acinetobacter tjernbergiae CIP107465.</title>
        <authorList>
            <consortium name="The Broad Institute Genomics Platform"/>
            <consortium name="The Broad Institute Genome Sequencing Center for Infectious Disease"/>
            <person name="Cerqueira G."/>
            <person name="Feldgarden M."/>
            <person name="Courvalin P."/>
            <person name="Grillot-Courvalin C."/>
            <person name="Clermont D."/>
            <person name="Rocha E."/>
            <person name="Yoon E.-J."/>
            <person name="Nemec A."/>
            <person name="Young S.K."/>
            <person name="Zeng Q."/>
            <person name="Gargeya S."/>
            <person name="Fitzgerald M."/>
            <person name="Abouelleil A."/>
            <person name="Alvarado L."/>
            <person name="Berlin A.M."/>
            <person name="Chapman S.B."/>
            <person name="Gainer-Dewar J."/>
            <person name="Goldberg J."/>
            <person name="Gnerre S."/>
            <person name="Griggs A."/>
            <person name="Gujja S."/>
            <person name="Hansen M."/>
            <person name="Howarth C."/>
            <person name="Imamovic A."/>
            <person name="Ireland A."/>
            <person name="Larimer J."/>
            <person name="McCowan C."/>
            <person name="Murphy C."/>
            <person name="Pearson M."/>
            <person name="Poon T.W."/>
            <person name="Priest M."/>
            <person name="Roberts A."/>
            <person name="Saif S."/>
            <person name="Shea T."/>
            <person name="Sykes S."/>
            <person name="Wortman J."/>
            <person name="Nusbaum C."/>
            <person name="Birren B."/>
        </authorList>
    </citation>
    <scope>NUCLEOTIDE SEQUENCE [LARGE SCALE GENOMIC DNA]</scope>
    <source>
        <strain evidence="1 3">CIP 107465</strain>
    </source>
</reference>